<evidence type="ECO:0000313" key="2">
    <source>
        <dbReference type="EMBL" id="SDT99871.1"/>
    </source>
</evidence>
<dbReference type="GO" id="GO:0035438">
    <property type="term" value="F:cyclic-di-GMP binding"/>
    <property type="evidence" value="ECO:0007669"/>
    <property type="project" value="InterPro"/>
</dbReference>
<evidence type="ECO:0000313" key="3">
    <source>
        <dbReference type="Proteomes" id="UP000243924"/>
    </source>
</evidence>
<organism evidence="2 3">
    <name type="scientific">Halopseudomonas salegens</name>
    <dbReference type="NCBI Taxonomy" id="1434072"/>
    <lineage>
        <taxon>Bacteria</taxon>
        <taxon>Pseudomonadati</taxon>
        <taxon>Pseudomonadota</taxon>
        <taxon>Gammaproteobacteria</taxon>
        <taxon>Pseudomonadales</taxon>
        <taxon>Pseudomonadaceae</taxon>
        <taxon>Halopseudomonas</taxon>
    </lineage>
</organism>
<dbReference type="Pfam" id="PF07238">
    <property type="entry name" value="PilZ"/>
    <property type="match status" value="1"/>
</dbReference>
<dbReference type="InterPro" id="IPR009875">
    <property type="entry name" value="PilZ_domain"/>
</dbReference>
<protein>
    <submittedName>
        <fullName evidence="2">PilZ domain-containing protein</fullName>
    </submittedName>
</protein>
<feature type="domain" description="PilZ" evidence="1">
    <location>
        <begin position="134"/>
        <end position="209"/>
    </location>
</feature>
<proteinExistence type="predicted"/>
<evidence type="ECO:0000259" key="1">
    <source>
        <dbReference type="Pfam" id="PF07238"/>
    </source>
</evidence>
<reference evidence="3" key="1">
    <citation type="submission" date="2016-10" db="EMBL/GenBank/DDBJ databases">
        <authorList>
            <person name="Varghese N."/>
            <person name="Submissions S."/>
        </authorList>
    </citation>
    <scope>NUCLEOTIDE SEQUENCE [LARGE SCALE GENOMIC DNA]</scope>
    <source>
        <strain evidence="3">CECT 8338</strain>
    </source>
</reference>
<dbReference type="AlphaFoldDB" id="A0A1H2EXT6"/>
<accession>A0A1H2EXT6</accession>
<dbReference type="Proteomes" id="UP000243924">
    <property type="component" value="Chromosome I"/>
</dbReference>
<dbReference type="EMBL" id="LT629787">
    <property type="protein sequence ID" value="SDT99871.1"/>
    <property type="molecule type" value="Genomic_DNA"/>
</dbReference>
<sequence length="227" mass="25667">MHEELAGYQSNKACYTEFKAVTATLLVMEPSMSTDDDYIDKRDFFRISDELALEYRRLDSLDELKQAFSRQAPMFDLLTDLHVLEYESQHLLRQISERDRAMAHYLKVVNKRIDLVGQALAMQLTDDLGSPVEVTISEGGMSFTTNEPLELDQLLALRLVLLPSPLCMLLAGKVIRCEAIADATDTWSIAVSFEQLADAQRQMLARHILQKQAQEIRAAKSSEEGTP</sequence>
<gene>
    <name evidence="2" type="ORF">SAMN05216210_1125</name>
</gene>
<dbReference type="Gene3D" id="2.40.10.220">
    <property type="entry name" value="predicted glycosyltransferase like domains"/>
    <property type="match status" value="1"/>
</dbReference>
<name>A0A1H2EXT6_9GAMM</name>
<dbReference type="STRING" id="1434072.SAMN05216210_1125"/>
<keyword evidence="3" id="KW-1185">Reference proteome</keyword>